<name>A0ABU6QAT5_9FABA</name>
<gene>
    <name evidence="1" type="ORF">PIB30_029052</name>
</gene>
<dbReference type="EMBL" id="JASCZI010000117">
    <property type="protein sequence ID" value="MED6108953.1"/>
    <property type="molecule type" value="Genomic_DNA"/>
</dbReference>
<evidence type="ECO:0000313" key="2">
    <source>
        <dbReference type="Proteomes" id="UP001341840"/>
    </source>
</evidence>
<protein>
    <recommendedName>
        <fullName evidence="3">DNA-directed DNA polymerase</fullName>
    </recommendedName>
</protein>
<comment type="caution">
    <text evidence="1">The sequence shown here is derived from an EMBL/GenBank/DDBJ whole genome shotgun (WGS) entry which is preliminary data.</text>
</comment>
<sequence>MSVNVIFNKCINKDPQKMAIVEELSFESLQYLPNYYLKHKVLKQLFKHFNTIDNTIHAVAGEVEITTEKIGKAFGLKYTGTTYPDKVTTKGLSEEDERIFKFFQGKSQHALKELIFNTLIDSDANRDKFKRSFLLYIKKCFFLPTSAPNVTPRALPTIFDLQNTRKKNWALHIHNFLLEEIEKAKENNASSVSGCCFALMVIYFHETHFGKNSQDAEAQPPWI</sequence>
<dbReference type="PANTHER" id="PTHR34835">
    <property type="entry name" value="OS07G0283600 PROTEIN-RELATED"/>
    <property type="match status" value="1"/>
</dbReference>
<evidence type="ECO:0000313" key="1">
    <source>
        <dbReference type="EMBL" id="MED6108953.1"/>
    </source>
</evidence>
<accession>A0ABU6QAT5</accession>
<proteinExistence type="predicted"/>
<reference evidence="1 2" key="1">
    <citation type="journal article" date="2023" name="Plants (Basel)">
        <title>Bridging the Gap: Combining Genomics and Transcriptomics Approaches to Understand Stylosanthes scabra, an Orphan Legume from the Brazilian Caatinga.</title>
        <authorList>
            <person name="Ferreira-Neto J.R.C."/>
            <person name="da Silva M.D."/>
            <person name="Binneck E."/>
            <person name="de Melo N.F."/>
            <person name="da Silva R.H."/>
            <person name="de Melo A.L.T.M."/>
            <person name="Pandolfi V."/>
            <person name="Bustamante F.O."/>
            <person name="Brasileiro-Vidal A.C."/>
            <person name="Benko-Iseppon A.M."/>
        </authorList>
    </citation>
    <scope>NUCLEOTIDE SEQUENCE [LARGE SCALE GENOMIC DNA]</scope>
    <source>
        <tissue evidence="1">Leaves</tissue>
    </source>
</reference>
<keyword evidence="2" id="KW-1185">Reference proteome</keyword>
<evidence type="ECO:0008006" key="3">
    <source>
        <dbReference type="Google" id="ProtNLM"/>
    </source>
</evidence>
<organism evidence="1 2">
    <name type="scientific">Stylosanthes scabra</name>
    <dbReference type="NCBI Taxonomy" id="79078"/>
    <lineage>
        <taxon>Eukaryota</taxon>
        <taxon>Viridiplantae</taxon>
        <taxon>Streptophyta</taxon>
        <taxon>Embryophyta</taxon>
        <taxon>Tracheophyta</taxon>
        <taxon>Spermatophyta</taxon>
        <taxon>Magnoliopsida</taxon>
        <taxon>eudicotyledons</taxon>
        <taxon>Gunneridae</taxon>
        <taxon>Pentapetalae</taxon>
        <taxon>rosids</taxon>
        <taxon>fabids</taxon>
        <taxon>Fabales</taxon>
        <taxon>Fabaceae</taxon>
        <taxon>Papilionoideae</taxon>
        <taxon>50 kb inversion clade</taxon>
        <taxon>dalbergioids sensu lato</taxon>
        <taxon>Dalbergieae</taxon>
        <taxon>Pterocarpus clade</taxon>
        <taxon>Stylosanthes</taxon>
    </lineage>
</organism>
<dbReference type="Proteomes" id="UP001341840">
    <property type="component" value="Unassembled WGS sequence"/>
</dbReference>